<evidence type="ECO:0000256" key="1">
    <source>
        <dbReference type="SAM" id="MobiDB-lite"/>
    </source>
</evidence>
<gene>
    <name evidence="3" type="ORF">F4557_006690</name>
    <name evidence="2" type="ORF">GCM10009546_08840</name>
</gene>
<reference evidence="5" key="2">
    <citation type="journal article" date="2019" name="Int. J. Syst. Evol. Microbiol.">
        <title>The Global Catalogue of Microorganisms (GCM) 10K type strain sequencing project: providing services to taxonomists for standard genome sequencing and annotation.</title>
        <authorList>
            <consortium name="The Broad Institute Genomics Platform"/>
            <consortium name="The Broad Institute Genome Sequencing Center for Infectious Disease"/>
            <person name="Wu L."/>
            <person name="Ma J."/>
        </authorList>
    </citation>
    <scope>NUCLEOTIDE SEQUENCE [LARGE SCALE GENOMIC DNA]</scope>
    <source>
        <strain evidence="5">JCM 10667</strain>
    </source>
</reference>
<name>A0A7W7IJJ6_9ACTN</name>
<reference evidence="2" key="1">
    <citation type="journal article" date="2014" name="Int. J. Syst. Evol. Microbiol.">
        <title>Complete genome of a new Firmicutes species belonging to the dominant human colonic microbiota ('Ruminococcus bicirculans') reveals two chromosomes and a selective capacity to utilize plant glucans.</title>
        <authorList>
            <consortium name="NISC Comparative Sequencing Program"/>
            <person name="Wegmann U."/>
            <person name="Louis P."/>
            <person name="Goesmann A."/>
            <person name="Henrissat B."/>
            <person name="Duncan S.H."/>
            <person name="Flint H.J."/>
        </authorList>
    </citation>
    <scope>NUCLEOTIDE SEQUENCE</scope>
    <source>
        <strain evidence="2">JCM 10667</strain>
    </source>
</reference>
<dbReference type="Proteomes" id="UP001501427">
    <property type="component" value="Unassembled WGS sequence"/>
</dbReference>
<dbReference type="RefSeq" id="WP_184889211.1">
    <property type="nucleotide sequence ID" value="NZ_BAAAHD010000006.1"/>
</dbReference>
<dbReference type="EMBL" id="BAAAHD010000006">
    <property type="protein sequence ID" value="GAA0549069.1"/>
    <property type="molecule type" value="Genomic_DNA"/>
</dbReference>
<evidence type="ECO:0000313" key="5">
    <source>
        <dbReference type="Proteomes" id="UP001501427"/>
    </source>
</evidence>
<evidence type="ECO:0000313" key="3">
    <source>
        <dbReference type="EMBL" id="MBB4778272.1"/>
    </source>
</evidence>
<feature type="compositionally biased region" description="Basic and acidic residues" evidence="1">
    <location>
        <begin position="77"/>
        <end position="87"/>
    </location>
</feature>
<keyword evidence="5" id="KW-1185">Reference proteome</keyword>
<evidence type="ECO:0000313" key="4">
    <source>
        <dbReference type="Proteomes" id="UP000549343"/>
    </source>
</evidence>
<dbReference type="EMBL" id="JACHMV010000001">
    <property type="protein sequence ID" value="MBB4778272.1"/>
    <property type="molecule type" value="Genomic_DNA"/>
</dbReference>
<dbReference type="AlphaFoldDB" id="A0A7W7IJJ6"/>
<comment type="caution">
    <text evidence="3">The sequence shown here is derived from an EMBL/GenBank/DDBJ whole genome shotgun (WGS) entry which is preliminary data.</text>
</comment>
<proteinExistence type="predicted"/>
<feature type="region of interest" description="Disordered" evidence="1">
    <location>
        <begin position="77"/>
        <end position="175"/>
    </location>
</feature>
<sequence>MITLKAALIAASAIGTVAVGGGATWAMAGSHQEADLRPQGATAPAVEREVRDAVPGTPPTCLPAKPALPSAKIPETGAEKQVRKHLEQNPATRELPKADVPKTDLPGAGLPDADLPDAKVPDAKVPDAKLPDAKLPDARGKLPSDLPTCLPSTKELTKGTPATSPSARVPAKPGLPAVPRLDCGKLAPAVEVGGTVERTVLLAKGLRHVSTVPGSADLRKANICAVTQKWADKTGRWITVETLRTPAGMTQNQLRQALKLPKGGTPVTVPGGTAGSILPDRGGVLLFDADGRSLLVNGSPVLAGGLKDVTTALAQAG</sequence>
<organism evidence="3 4">
    <name type="scientific">Actinomadura livida</name>
    <dbReference type="NCBI Taxonomy" id="79909"/>
    <lineage>
        <taxon>Bacteria</taxon>
        <taxon>Bacillati</taxon>
        <taxon>Actinomycetota</taxon>
        <taxon>Actinomycetes</taxon>
        <taxon>Streptosporangiales</taxon>
        <taxon>Thermomonosporaceae</taxon>
        <taxon>Actinomadura</taxon>
    </lineage>
</organism>
<reference evidence="3 4" key="3">
    <citation type="submission" date="2020-08" db="EMBL/GenBank/DDBJ databases">
        <title>Sequencing the genomes of 1000 actinobacteria strains.</title>
        <authorList>
            <person name="Klenk H.-P."/>
        </authorList>
    </citation>
    <scope>NUCLEOTIDE SEQUENCE [LARGE SCALE GENOMIC DNA]</scope>
    <source>
        <strain evidence="3 4">DSM 44772</strain>
    </source>
</reference>
<dbReference type="Proteomes" id="UP000549343">
    <property type="component" value="Unassembled WGS sequence"/>
</dbReference>
<protein>
    <submittedName>
        <fullName evidence="3">Uncharacterized protein</fullName>
    </submittedName>
</protein>
<evidence type="ECO:0000313" key="2">
    <source>
        <dbReference type="EMBL" id="GAA0549069.1"/>
    </source>
</evidence>
<reference evidence="2" key="4">
    <citation type="submission" date="2023-12" db="EMBL/GenBank/DDBJ databases">
        <authorList>
            <person name="Sun Q."/>
            <person name="Inoue M."/>
        </authorList>
    </citation>
    <scope>NUCLEOTIDE SEQUENCE</scope>
    <source>
        <strain evidence="2">JCM 10667</strain>
    </source>
</reference>
<feature type="compositionally biased region" description="Basic and acidic residues" evidence="1">
    <location>
        <begin position="116"/>
        <end position="142"/>
    </location>
</feature>
<accession>A0A7W7IJJ6</accession>